<organism evidence="1 2">
    <name type="scientific">Fluviicola chungangensis</name>
    <dbReference type="NCBI Taxonomy" id="2597671"/>
    <lineage>
        <taxon>Bacteria</taxon>
        <taxon>Pseudomonadati</taxon>
        <taxon>Bacteroidota</taxon>
        <taxon>Flavobacteriia</taxon>
        <taxon>Flavobacteriales</taxon>
        <taxon>Crocinitomicaceae</taxon>
        <taxon>Fluviicola</taxon>
    </lineage>
</organism>
<gene>
    <name evidence="1" type="ORF">FO442_00285</name>
</gene>
<protein>
    <recommendedName>
        <fullName evidence="3">Proteinase inhibitor I42 chagasin domain-containing protein</fullName>
    </recommendedName>
</protein>
<dbReference type="AlphaFoldDB" id="A0A556N5Y3"/>
<comment type="caution">
    <text evidence="1">The sequence shown here is derived from an EMBL/GenBank/DDBJ whole genome shotgun (WGS) entry which is preliminary data.</text>
</comment>
<evidence type="ECO:0008006" key="3">
    <source>
        <dbReference type="Google" id="ProtNLM"/>
    </source>
</evidence>
<name>A0A556N5Y3_9FLAO</name>
<accession>A0A556N5Y3</accession>
<dbReference type="Proteomes" id="UP000316008">
    <property type="component" value="Unassembled WGS sequence"/>
</dbReference>
<evidence type="ECO:0000313" key="1">
    <source>
        <dbReference type="EMBL" id="TSJ47600.1"/>
    </source>
</evidence>
<dbReference type="EMBL" id="VLPL01000001">
    <property type="protein sequence ID" value="TSJ47600.1"/>
    <property type="molecule type" value="Genomic_DNA"/>
</dbReference>
<reference evidence="1 2" key="1">
    <citation type="submission" date="2019-07" db="EMBL/GenBank/DDBJ databases">
        <authorList>
            <person name="Huq M.A."/>
        </authorList>
    </citation>
    <scope>NUCLEOTIDE SEQUENCE [LARGE SCALE GENOMIC DNA]</scope>
    <source>
        <strain evidence="1 2">MAH-3</strain>
    </source>
</reference>
<sequence length="122" mass="13592">MTNDQKKRPNNEVNTNKQVGQTAYVDFYFEGFDTDAKQVTLKAGKEYKIISVIGNICENREFLWTIWGATPTSPGTPSAKVKFRTVGVFTVELILRTSHVGGGSVCSSNGEKRKVNYVRVVK</sequence>
<keyword evidence="2" id="KW-1185">Reference proteome</keyword>
<proteinExistence type="predicted"/>
<evidence type="ECO:0000313" key="2">
    <source>
        <dbReference type="Proteomes" id="UP000316008"/>
    </source>
</evidence>
<dbReference type="RefSeq" id="WP_144331136.1">
    <property type="nucleotide sequence ID" value="NZ_VLPL01000001.1"/>
</dbReference>